<dbReference type="Pfam" id="PF01864">
    <property type="entry name" value="CarS-like"/>
    <property type="match status" value="1"/>
</dbReference>
<dbReference type="InterPro" id="IPR032690">
    <property type="entry name" value="CarS"/>
</dbReference>
<feature type="transmembrane region" description="Helical" evidence="1">
    <location>
        <begin position="96"/>
        <end position="117"/>
    </location>
</feature>
<feature type="transmembrane region" description="Helical" evidence="1">
    <location>
        <begin position="6"/>
        <end position="24"/>
    </location>
</feature>
<dbReference type="KEGG" id="strg:SRT_05270"/>
<dbReference type="PANTHER" id="PTHR39650">
    <property type="entry name" value="CDP-ARCHAEOL SYNTHASE"/>
    <property type="match status" value="1"/>
</dbReference>
<evidence type="ECO:0000313" key="3">
    <source>
        <dbReference type="Proteomes" id="UP000217758"/>
    </source>
</evidence>
<dbReference type="RefSeq" id="WP_161940017.1">
    <property type="nucleotide sequence ID" value="NZ_AP014612.1"/>
</dbReference>
<protein>
    <submittedName>
        <fullName evidence="2">CDP-diglyceride synthetase</fullName>
    </submittedName>
</protein>
<dbReference type="PANTHER" id="PTHR39650:SF1">
    <property type="entry name" value="CDP-ARCHAEOL SYNTHASE"/>
    <property type="match status" value="1"/>
</dbReference>
<sequence length="193" mass="21742">MKTIVMMYVTVMPVFLAGVANRFFCKSDILAWTYQPIDGGFTMSDGKRILGANKTWKGFWGMITLTTFCQVIWGFILGIIPHLLSFSLVESYHNDIFFNLFIGFLMGSAYVLCELPNSFIKRRFNVSSGQLASGNARWAFLLADQVVPFLGSIAIIAIFSPMTFSYYVGYVLLAAITLFAINSLILFIEMKRK</sequence>
<feature type="transmembrane region" description="Helical" evidence="1">
    <location>
        <begin position="138"/>
        <end position="160"/>
    </location>
</feature>
<keyword evidence="3" id="KW-1185">Reference proteome</keyword>
<evidence type="ECO:0000313" key="2">
    <source>
        <dbReference type="EMBL" id="BAQ23788.1"/>
    </source>
</evidence>
<feature type="transmembrane region" description="Helical" evidence="1">
    <location>
        <begin position="58"/>
        <end position="84"/>
    </location>
</feature>
<keyword evidence="1" id="KW-0812">Transmembrane</keyword>
<name>A0A1L7LI35_9STRE</name>
<dbReference type="EMBL" id="AP014612">
    <property type="protein sequence ID" value="BAQ23788.1"/>
    <property type="molecule type" value="Genomic_DNA"/>
</dbReference>
<reference evidence="2 3" key="1">
    <citation type="journal article" date="2016" name="Microbiol. Immunol.">
        <title>Complete genome sequence of Streptococcus troglodytae TKU31 isolated from the oral cavity of a chimpanzee (Pan troglodytes).</title>
        <authorList>
            <person name="Okamoto M."/>
            <person name="Naito M."/>
            <person name="Miyanohara M."/>
            <person name="Imai S."/>
            <person name="Nomura Y."/>
            <person name="Saito W."/>
            <person name="Momoi Y."/>
            <person name="Takada K."/>
            <person name="Miyabe-Nishiwaki T."/>
            <person name="Tomonaga M."/>
            <person name="Hanada N."/>
        </authorList>
    </citation>
    <scope>NUCLEOTIDE SEQUENCE [LARGE SCALE GENOMIC DNA]</scope>
    <source>
        <strain evidence="3">TKU 31</strain>
    </source>
</reference>
<gene>
    <name evidence="2" type="ORF">SRT_05270</name>
</gene>
<feature type="transmembrane region" description="Helical" evidence="1">
    <location>
        <begin position="166"/>
        <end position="188"/>
    </location>
</feature>
<accession>A0A1L7LI35</accession>
<organism evidence="2 3">
    <name type="scientific">Streptococcus troglodytae</name>
    <dbReference type="NCBI Taxonomy" id="1111760"/>
    <lineage>
        <taxon>Bacteria</taxon>
        <taxon>Bacillati</taxon>
        <taxon>Bacillota</taxon>
        <taxon>Bacilli</taxon>
        <taxon>Lactobacillales</taxon>
        <taxon>Streptococcaceae</taxon>
        <taxon>Streptococcus</taxon>
    </lineage>
</organism>
<dbReference type="Proteomes" id="UP000217758">
    <property type="component" value="Chromosome"/>
</dbReference>
<keyword evidence="1" id="KW-1133">Transmembrane helix</keyword>
<evidence type="ECO:0000256" key="1">
    <source>
        <dbReference type="SAM" id="Phobius"/>
    </source>
</evidence>
<keyword evidence="1" id="KW-0472">Membrane</keyword>
<dbReference type="AlphaFoldDB" id="A0A1L7LI35"/>
<proteinExistence type="predicted"/>